<protein>
    <recommendedName>
        <fullName evidence="3">Archaeal ATPase</fullName>
    </recommendedName>
</protein>
<sequence>MPGVPPGPNIKEQSVDALISGILYAFVDLFRFPEEGSRFRAELVTTISEKALLQFEDSSELLVQSQCLSFVFRILSIVISDPRIICVVAGRTESISGRRGEALTSRLELQFVALSPFSEDVVKSFIQGTTRVEDGEPLLKILFPRHPEGPKWFFFQQMYIYSGGVHMFLKHILRGLVELLETRKDTVLSKNNMQAWINMIPMKTSVLIIPAHVSPETMNVFCSVLLASVLQLCIKQDSFVNANGSGRSLLDIANVLGFYCAAVSTARKQTSTKQVEFIKLIYPNLCPSISLKDRAPTRGYKFEVLFSLIRYVRWSFSKQLGELSIFCQSLSEEIPNRANEYISGIVPSLRSKIKGYYSAGEKSYSTSAWKKFFDKYLSEDGMFLANRQNSSGPDVILRKQVSIEETSSSKKRVYLIGIALKYYHRSGPGVDLAMIKEEVAKFLESVSSQLELKENNNTTAIQLIVCNKYHDSVLKHFTDHQNLVLNSGVYYEDDNGKLTSNLSDFSSYLKKKWLEVPVNCQVVICSPENLEHFLRSSVYKDLERGFDDDEEKFLADFDPLKNLLERSFQGLWTKIPCAKAASSVVSVRQGEFDWMEFLKTYCDLTESKARVCSDMLKVMESDLEGMDSNVVRRLGIENTTLRAKVVSGIRFYVRNKSQT</sequence>
<dbReference type="EMBL" id="JANCYU010000051">
    <property type="protein sequence ID" value="KAK4527445.1"/>
    <property type="molecule type" value="Genomic_DNA"/>
</dbReference>
<organism evidence="1 2">
    <name type="scientific">Galdieria yellowstonensis</name>
    <dbReference type="NCBI Taxonomy" id="3028027"/>
    <lineage>
        <taxon>Eukaryota</taxon>
        <taxon>Rhodophyta</taxon>
        <taxon>Bangiophyceae</taxon>
        <taxon>Galdieriales</taxon>
        <taxon>Galdieriaceae</taxon>
        <taxon>Galdieria</taxon>
    </lineage>
</organism>
<gene>
    <name evidence="1" type="ORF">GAYE_SCF39G5367</name>
</gene>
<proteinExistence type="predicted"/>
<evidence type="ECO:0000313" key="2">
    <source>
        <dbReference type="Proteomes" id="UP001300502"/>
    </source>
</evidence>
<evidence type="ECO:0008006" key="3">
    <source>
        <dbReference type="Google" id="ProtNLM"/>
    </source>
</evidence>
<dbReference type="AlphaFoldDB" id="A0AAV9IJ32"/>
<evidence type="ECO:0000313" key="1">
    <source>
        <dbReference type="EMBL" id="KAK4527445.1"/>
    </source>
</evidence>
<comment type="caution">
    <text evidence="1">The sequence shown here is derived from an EMBL/GenBank/DDBJ whole genome shotgun (WGS) entry which is preliminary data.</text>
</comment>
<keyword evidence="2" id="KW-1185">Reference proteome</keyword>
<name>A0AAV9IJ32_9RHOD</name>
<accession>A0AAV9IJ32</accession>
<reference evidence="1 2" key="1">
    <citation type="submission" date="2022-07" db="EMBL/GenBank/DDBJ databases">
        <title>Genome-wide signatures of adaptation to extreme environments.</title>
        <authorList>
            <person name="Cho C.H."/>
            <person name="Yoon H.S."/>
        </authorList>
    </citation>
    <scope>NUCLEOTIDE SEQUENCE [LARGE SCALE GENOMIC DNA]</scope>
    <source>
        <strain evidence="1 2">108.79 E11</strain>
    </source>
</reference>
<dbReference type="Proteomes" id="UP001300502">
    <property type="component" value="Unassembled WGS sequence"/>
</dbReference>